<keyword evidence="4" id="KW-0564">Palmitate</keyword>
<dbReference type="InterPro" id="IPR025971">
    <property type="entry name" value="LppP/LprE"/>
</dbReference>
<name>A0A5C4U5F8_9CORY</name>
<comment type="caution">
    <text evidence="7">The sequence shown here is derived from an EMBL/GenBank/DDBJ whole genome shotgun (WGS) entry which is preliminary data.</text>
</comment>
<evidence type="ECO:0000313" key="8">
    <source>
        <dbReference type="Proteomes" id="UP000312032"/>
    </source>
</evidence>
<evidence type="ECO:0000256" key="3">
    <source>
        <dbReference type="ARBA" id="ARBA00023136"/>
    </source>
</evidence>
<dbReference type="Pfam" id="PF14041">
    <property type="entry name" value="Lipoprotein_21"/>
    <property type="match status" value="1"/>
</dbReference>
<evidence type="ECO:0000256" key="5">
    <source>
        <dbReference type="ARBA" id="ARBA00023288"/>
    </source>
</evidence>
<evidence type="ECO:0000256" key="6">
    <source>
        <dbReference type="SAM" id="MobiDB-lite"/>
    </source>
</evidence>
<evidence type="ECO:0000256" key="4">
    <source>
        <dbReference type="ARBA" id="ARBA00023139"/>
    </source>
</evidence>
<dbReference type="AlphaFoldDB" id="A0A5C4U5F8"/>
<keyword evidence="5 7" id="KW-0449">Lipoprotein</keyword>
<evidence type="ECO:0000313" key="7">
    <source>
        <dbReference type="EMBL" id="TNL98595.1"/>
    </source>
</evidence>
<sequence length="211" mass="22150">MLGLTACSQDDGDRQVASQEQPTTVQSSSVISSANPAESDRSTPSSSVEPNPTVGANGATGGASENNGQDNAGQEQQCSGLTGEQAASRWIGEVAQSTPGWEWTTEHANTFSYDDCAPLSAIAVTVRGGTASSPYHIMLFHHGRYLGTATKDAYGFAPSVDRLSDSVVAVTYHWRRPGETTAEHSGETYAEFAWDFDAGKVVMTGDVPPTG</sequence>
<evidence type="ECO:0000256" key="2">
    <source>
        <dbReference type="ARBA" id="ARBA00022729"/>
    </source>
</evidence>
<feature type="compositionally biased region" description="Polar residues" evidence="6">
    <location>
        <begin position="16"/>
        <end position="50"/>
    </location>
</feature>
<feature type="compositionally biased region" description="Polar residues" evidence="6">
    <location>
        <begin position="63"/>
        <end position="82"/>
    </location>
</feature>
<keyword evidence="2" id="KW-0732">Signal</keyword>
<feature type="region of interest" description="Disordered" evidence="6">
    <location>
        <begin position="1"/>
        <end position="85"/>
    </location>
</feature>
<gene>
    <name evidence="7" type="ORF">FHE74_04090</name>
</gene>
<proteinExistence type="predicted"/>
<organism evidence="7 8">
    <name type="scientific">Corynebacterium tapiri</name>
    <dbReference type="NCBI Taxonomy" id="1448266"/>
    <lineage>
        <taxon>Bacteria</taxon>
        <taxon>Bacillati</taxon>
        <taxon>Actinomycetota</taxon>
        <taxon>Actinomycetes</taxon>
        <taxon>Mycobacteriales</taxon>
        <taxon>Corynebacteriaceae</taxon>
        <taxon>Corynebacterium</taxon>
    </lineage>
</organism>
<keyword evidence="1" id="KW-1003">Cell membrane</keyword>
<evidence type="ECO:0000256" key="1">
    <source>
        <dbReference type="ARBA" id="ARBA00022475"/>
    </source>
</evidence>
<dbReference type="Proteomes" id="UP000312032">
    <property type="component" value="Unassembled WGS sequence"/>
</dbReference>
<keyword evidence="8" id="KW-1185">Reference proteome</keyword>
<dbReference type="EMBL" id="VDHJ01000005">
    <property type="protein sequence ID" value="TNL98595.1"/>
    <property type="molecule type" value="Genomic_DNA"/>
</dbReference>
<keyword evidence="3" id="KW-0472">Membrane</keyword>
<accession>A0A5C4U5F8</accession>
<protein>
    <submittedName>
        <fullName evidence="7">LppP/LprE family lipoprotein</fullName>
    </submittedName>
</protein>
<dbReference type="OrthoDB" id="3254867at2"/>
<reference evidence="7 8" key="1">
    <citation type="submission" date="2019-06" db="EMBL/GenBank/DDBJ databases">
        <authorList>
            <person name="Li J."/>
        </authorList>
    </citation>
    <scope>NUCLEOTIDE SEQUENCE [LARGE SCALE GENOMIC DNA]</scope>
    <source>
        <strain evidence="7 8">LMG 28165</strain>
    </source>
</reference>